<dbReference type="RefSeq" id="WP_015779621.1">
    <property type="nucleotide sequence ID" value="NC_013169.1"/>
</dbReference>
<dbReference type="PANTHER" id="PTHR43024:SF1">
    <property type="entry name" value="UDP-N-ACETYLMURAMOYL-TRIPEPTIDE--D-ALANYL-D-ALANINE LIGASE"/>
    <property type="match status" value="1"/>
</dbReference>
<dbReference type="Pfam" id="PF08245">
    <property type="entry name" value="Mur_ligase_M"/>
    <property type="match status" value="1"/>
</dbReference>
<keyword evidence="8 10" id="KW-0131">Cell cycle</keyword>
<evidence type="ECO:0000256" key="9">
    <source>
        <dbReference type="ARBA" id="ARBA00023316"/>
    </source>
</evidence>
<dbReference type="Gene3D" id="3.40.1390.10">
    <property type="entry name" value="MurE/MurF, N-terminal domain"/>
    <property type="match status" value="1"/>
</dbReference>
<dbReference type="Pfam" id="PF02875">
    <property type="entry name" value="Mur_ligase_C"/>
    <property type="match status" value="1"/>
</dbReference>
<dbReference type="Gene3D" id="3.40.1190.10">
    <property type="entry name" value="Mur-like, catalytic domain"/>
    <property type="match status" value="1"/>
</dbReference>
<dbReference type="GO" id="GO:0047480">
    <property type="term" value="F:UDP-N-acetylmuramoyl-tripeptide-D-alanyl-D-alanine ligase activity"/>
    <property type="evidence" value="ECO:0007669"/>
    <property type="project" value="UniProtKB-UniRule"/>
</dbReference>
<sequence>MIQLTTRQLAQVVGGTLAGDGELVLTGPVVTDSRLAEAGSLYVARRGESADGHDFVEAALGNGAVASLAEREVPGTYVLVPDVQEAFARLARWMVDELPDLQVVAVTGSSGKTSTKDLLGQVLAEAGPTIAPIESYNSEVGVPLTVCRIEPTTEYLVAEMGASGPGHIAYLTAIAPPRVGIVLNVGSAHLGGFGSQQGIADTKAAIVEGLPADGLAVLNADDPLVAAMSERVTSGEVQYFSLDADRAVRDESVTAWAEDLALDEAGRARFTVAVRGQGGTERHPVHLRVRGAHMAANALAVLLAVRHVGVDTADAVAALSRAEAISRWRMEVTERPDGVMVINDGYNANPESMRAALTALRDMAHGRRTWAVLAGMLELGPDSAARHREVGRHAAEVGVDVVLVVGDTAAPIGEGVHDVSTAAGQDGPVVISVHDSEEARSVLEDQLVDQDVVLFKSSRDSGMRVLGDQVAGVVA</sequence>
<reference evidence="15 16" key="1">
    <citation type="journal article" date="2009" name="Stand. Genomic Sci.">
        <title>Complete genome sequence of Kytococcus sedentarius type strain (541).</title>
        <authorList>
            <person name="Sims D."/>
            <person name="Brettin T."/>
            <person name="Detter J.C."/>
            <person name="Han C."/>
            <person name="Lapidus A."/>
            <person name="Copeland A."/>
            <person name="Glavina Del Rio T."/>
            <person name="Nolan M."/>
            <person name="Chen F."/>
            <person name="Lucas S."/>
            <person name="Tice H."/>
            <person name="Cheng J.F."/>
            <person name="Bruce D."/>
            <person name="Goodwin L."/>
            <person name="Pitluck S."/>
            <person name="Ovchinnikova G."/>
            <person name="Pati A."/>
            <person name="Ivanova N."/>
            <person name="Mavrommatis K."/>
            <person name="Chen A."/>
            <person name="Palaniappan K."/>
            <person name="D'haeseleer P."/>
            <person name="Chain P."/>
            <person name="Bristow J."/>
            <person name="Eisen J.A."/>
            <person name="Markowitz V."/>
            <person name="Hugenholtz P."/>
            <person name="Schneider S."/>
            <person name="Goker M."/>
            <person name="Pukall R."/>
            <person name="Kyrpides N.C."/>
            <person name="Klenk H.P."/>
        </authorList>
    </citation>
    <scope>NUCLEOTIDE SEQUENCE [LARGE SCALE GENOMIC DNA]</scope>
    <source>
        <strain evidence="16">ATCC 14392 / DSM 20547 / JCM 11482 / CCUG 33030 / NBRC 15357 / NCTC 11040 / CCM 314 / 541</strain>
    </source>
</reference>
<proteinExistence type="inferred from homology"/>
<dbReference type="InterPro" id="IPR036565">
    <property type="entry name" value="Mur-like_cat_sf"/>
</dbReference>
<dbReference type="HOGENOM" id="CLU_031507_0_0_11"/>
<feature type="domain" description="Mur ligase central" evidence="14">
    <location>
        <begin position="106"/>
        <end position="304"/>
    </location>
</feature>
<keyword evidence="4 10" id="KW-0547">Nucleotide-binding</keyword>
<dbReference type="AlphaFoldDB" id="C7NIN8"/>
<dbReference type="EC" id="6.3.2.10" evidence="10 11"/>
<evidence type="ECO:0000259" key="14">
    <source>
        <dbReference type="Pfam" id="PF08245"/>
    </source>
</evidence>
<evidence type="ECO:0000313" key="15">
    <source>
        <dbReference type="EMBL" id="ACV06676.1"/>
    </source>
</evidence>
<keyword evidence="5 10" id="KW-0067">ATP-binding</keyword>
<keyword evidence="3 10" id="KW-0132">Cell division</keyword>
<dbReference type="InterPro" id="IPR035911">
    <property type="entry name" value="MurE/MurF_N"/>
</dbReference>
<evidence type="ECO:0000256" key="1">
    <source>
        <dbReference type="ARBA" id="ARBA00022490"/>
    </source>
</evidence>
<dbReference type="InterPro" id="IPR000713">
    <property type="entry name" value="Mur_ligase_N"/>
</dbReference>
<keyword evidence="1 10" id="KW-0963">Cytoplasm</keyword>
<name>C7NIN8_KYTSD</name>
<dbReference type="GO" id="GO:0051301">
    <property type="term" value="P:cell division"/>
    <property type="evidence" value="ECO:0007669"/>
    <property type="project" value="UniProtKB-KW"/>
</dbReference>
<comment type="pathway">
    <text evidence="10 11">Cell wall biogenesis; peptidoglycan biosynthesis.</text>
</comment>
<keyword evidence="16" id="KW-1185">Reference proteome</keyword>
<dbReference type="InterPro" id="IPR005863">
    <property type="entry name" value="UDP-N-AcMur_synth"/>
</dbReference>
<dbReference type="UniPathway" id="UPA00219"/>
<dbReference type="Pfam" id="PF01225">
    <property type="entry name" value="Mur_ligase"/>
    <property type="match status" value="1"/>
</dbReference>
<dbReference type="SUPFAM" id="SSF53623">
    <property type="entry name" value="MurD-like peptide ligases, catalytic domain"/>
    <property type="match status" value="1"/>
</dbReference>
<evidence type="ECO:0000259" key="13">
    <source>
        <dbReference type="Pfam" id="PF02875"/>
    </source>
</evidence>
<comment type="subcellular location">
    <subcellularLocation>
        <location evidence="10 11">Cytoplasm</location>
    </subcellularLocation>
</comment>
<evidence type="ECO:0000256" key="6">
    <source>
        <dbReference type="ARBA" id="ARBA00022960"/>
    </source>
</evidence>
<dbReference type="NCBIfam" id="TIGR01143">
    <property type="entry name" value="murF"/>
    <property type="match status" value="1"/>
</dbReference>
<evidence type="ECO:0000313" key="16">
    <source>
        <dbReference type="Proteomes" id="UP000006666"/>
    </source>
</evidence>
<dbReference type="GO" id="GO:0071555">
    <property type="term" value="P:cell wall organization"/>
    <property type="evidence" value="ECO:0007669"/>
    <property type="project" value="UniProtKB-KW"/>
</dbReference>
<keyword evidence="6 10" id="KW-0133">Cell shape</keyword>
<dbReference type="eggNOG" id="COG0770">
    <property type="taxonomic scope" value="Bacteria"/>
</dbReference>
<evidence type="ECO:0000256" key="2">
    <source>
        <dbReference type="ARBA" id="ARBA00022598"/>
    </source>
</evidence>
<accession>C7NIN8</accession>
<dbReference type="GO" id="GO:0008766">
    <property type="term" value="F:UDP-N-acetylmuramoylalanyl-D-glutamyl-2,6-diaminopimelate-D-alanyl-D-alanine ligase activity"/>
    <property type="evidence" value="ECO:0007669"/>
    <property type="project" value="RHEA"/>
</dbReference>
<dbReference type="STRING" id="478801.Ksed_16610"/>
<dbReference type="GO" id="GO:0005524">
    <property type="term" value="F:ATP binding"/>
    <property type="evidence" value="ECO:0007669"/>
    <property type="project" value="UniProtKB-UniRule"/>
</dbReference>
<evidence type="ECO:0000256" key="7">
    <source>
        <dbReference type="ARBA" id="ARBA00022984"/>
    </source>
</evidence>
<evidence type="ECO:0000256" key="8">
    <source>
        <dbReference type="ARBA" id="ARBA00023306"/>
    </source>
</evidence>
<dbReference type="Proteomes" id="UP000006666">
    <property type="component" value="Chromosome"/>
</dbReference>
<comment type="function">
    <text evidence="10 11">Involved in cell wall formation. Catalyzes the final step in the synthesis of UDP-N-acetylmuramoyl-pentapeptide, the precursor of murein.</text>
</comment>
<evidence type="ECO:0000256" key="11">
    <source>
        <dbReference type="RuleBase" id="RU004136"/>
    </source>
</evidence>
<dbReference type="InterPro" id="IPR051046">
    <property type="entry name" value="MurCDEF_CellWall_CoF430Synth"/>
</dbReference>
<keyword evidence="2 10" id="KW-0436">Ligase</keyword>
<organism evidence="15 16">
    <name type="scientific">Kytococcus sedentarius (strain ATCC 14392 / DSM 20547 / JCM 11482 / CCUG 33030 / NBRC 15357 / NCTC 11040 / CCM 314 / 541)</name>
    <name type="common">Micrococcus sedentarius</name>
    <dbReference type="NCBI Taxonomy" id="478801"/>
    <lineage>
        <taxon>Bacteria</taxon>
        <taxon>Bacillati</taxon>
        <taxon>Actinomycetota</taxon>
        <taxon>Actinomycetes</taxon>
        <taxon>Micrococcales</taxon>
        <taxon>Kytococcaceae</taxon>
        <taxon>Kytococcus</taxon>
    </lineage>
</organism>
<dbReference type="EMBL" id="CP001686">
    <property type="protein sequence ID" value="ACV06676.1"/>
    <property type="molecule type" value="Genomic_DNA"/>
</dbReference>
<comment type="similarity">
    <text evidence="10">Belongs to the MurCDEF family. MurF subfamily.</text>
</comment>
<protein>
    <recommendedName>
        <fullName evidence="10 11">UDP-N-acetylmuramoyl-tripeptide--D-alanyl-D-alanine ligase</fullName>
        <ecNumber evidence="10 11">6.3.2.10</ecNumber>
    </recommendedName>
    <alternativeName>
        <fullName evidence="10">D-alanyl-D-alanine-adding enzyme</fullName>
    </alternativeName>
</protein>
<feature type="domain" description="Mur ligase N-terminal catalytic" evidence="12">
    <location>
        <begin position="30"/>
        <end position="73"/>
    </location>
</feature>
<dbReference type="PANTHER" id="PTHR43024">
    <property type="entry name" value="UDP-N-ACETYLMURAMOYL-TRIPEPTIDE--D-ALANYL-D-ALANINE LIGASE"/>
    <property type="match status" value="1"/>
</dbReference>
<dbReference type="GO" id="GO:0009252">
    <property type="term" value="P:peptidoglycan biosynthetic process"/>
    <property type="evidence" value="ECO:0007669"/>
    <property type="project" value="UniProtKB-UniRule"/>
</dbReference>
<gene>
    <name evidence="10" type="primary">murF</name>
    <name evidence="15" type="ordered locus">Ksed_16610</name>
</gene>
<dbReference type="SUPFAM" id="SSF63418">
    <property type="entry name" value="MurE/MurF N-terminal domain"/>
    <property type="match status" value="1"/>
</dbReference>
<dbReference type="HAMAP" id="MF_02019">
    <property type="entry name" value="MurF"/>
    <property type="match status" value="1"/>
</dbReference>
<dbReference type="KEGG" id="kse:Ksed_16610"/>
<keyword evidence="9 10" id="KW-0961">Cell wall biogenesis/degradation</keyword>
<dbReference type="InterPro" id="IPR036615">
    <property type="entry name" value="Mur_ligase_C_dom_sf"/>
</dbReference>
<dbReference type="GO" id="GO:0008360">
    <property type="term" value="P:regulation of cell shape"/>
    <property type="evidence" value="ECO:0007669"/>
    <property type="project" value="UniProtKB-KW"/>
</dbReference>
<dbReference type="InterPro" id="IPR013221">
    <property type="entry name" value="Mur_ligase_cen"/>
</dbReference>
<dbReference type="GO" id="GO:0005737">
    <property type="term" value="C:cytoplasm"/>
    <property type="evidence" value="ECO:0007669"/>
    <property type="project" value="UniProtKB-SubCell"/>
</dbReference>
<keyword evidence="7 10" id="KW-0573">Peptidoglycan synthesis</keyword>
<dbReference type="InterPro" id="IPR004101">
    <property type="entry name" value="Mur_ligase_C"/>
</dbReference>
<evidence type="ECO:0000256" key="4">
    <source>
        <dbReference type="ARBA" id="ARBA00022741"/>
    </source>
</evidence>
<feature type="binding site" evidence="10">
    <location>
        <begin position="108"/>
        <end position="114"/>
    </location>
    <ligand>
        <name>ATP</name>
        <dbReference type="ChEBI" id="CHEBI:30616"/>
    </ligand>
</feature>
<evidence type="ECO:0000256" key="5">
    <source>
        <dbReference type="ARBA" id="ARBA00022840"/>
    </source>
</evidence>
<evidence type="ECO:0000259" key="12">
    <source>
        <dbReference type="Pfam" id="PF01225"/>
    </source>
</evidence>
<feature type="domain" description="Mur ligase C-terminal" evidence="13">
    <location>
        <begin position="329"/>
        <end position="459"/>
    </location>
</feature>
<evidence type="ECO:0000256" key="10">
    <source>
        <dbReference type="HAMAP-Rule" id="MF_02019"/>
    </source>
</evidence>
<comment type="catalytic activity">
    <reaction evidence="10 11">
        <text>D-alanyl-D-alanine + UDP-N-acetyl-alpha-D-muramoyl-L-alanyl-gamma-D-glutamyl-meso-2,6-diaminopimelate + ATP = UDP-N-acetyl-alpha-D-muramoyl-L-alanyl-gamma-D-glutamyl-meso-2,6-diaminopimeloyl-D-alanyl-D-alanine + ADP + phosphate + H(+)</text>
        <dbReference type="Rhea" id="RHEA:28374"/>
        <dbReference type="ChEBI" id="CHEBI:15378"/>
        <dbReference type="ChEBI" id="CHEBI:30616"/>
        <dbReference type="ChEBI" id="CHEBI:43474"/>
        <dbReference type="ChEBI" id="CHEBI:57822"/>
        <dbReference type="ChEBI" id="CHEBI:61386"/>
        <dbReference type="ChEBI" id="CHEBI:83905"/>
        <dbReference type="ChEBI" id="CHEBI:456216"/>
        <dbReference type="EC" id="6.3.2.10"/>
    </reaction>
</comment>
<evidence type="ECO:0000256" key="3">
    <source>
        <dbReference type="ARBA" id="ARBA00022618"/>
    </source>
</evidence>
<dbReference type="SUPFAM" id="SSF53244">
    <property type="entry name" value="MurD-like peptide ligases, peptide-binding domain"/>
    <property type="match status" value="1"/>
</dbReference>
<dbReference type="Gene3D" id="3.90.190.20">
    <property type="entry name" value="Mur ligase, C-terminal domain"/>
    <property type="match status" value="1"/>
</dbReference>